<dbReference type="SUPFAM" id="SSF53335">
    <property type="entry name" value="S-adenosyl-L-methionine-dependent methyltransferases"/>
    <property type="match status" value="1"/>
</dbReference>
<dbReference type="CDD" id="cd02440">
    <property type="entry name" value="AdoMet_MTases"/>
    <property type="match status" value="1"/>
</dbReference>
<accession>A0A1I5GNE6</accession>
<evidence type="ECO:0000256" key="1">
    <source>
        <dbReference type="SAM" id="Coils"/>
    </source>
</evidence>
<reference evidence="4" key="1">
    <citation type="submission" date="2016-10" db="EMBL/GenBank/DDBJ databases">
        <authorList>
            <person name="Varghese N."/>
            <person name="Submissions S."/>
        </authorList>
    </citation>
    <scope>NUCLEOTIDE SEQUENCE [LARGE SCALE GENOMIC DNA]</scope>
    <source>
        <strain evidence="4">DSM 28463</strain>
    </source>
</reference>
<dbReference type="EMBL" id="FOVP01000034">
    <property type="protein sequence ID" value="SFO37439.1"/>
    <property type="molecule type" value="Genomic_DNA"/>
</dbReference>
<feature type="coiled-coil region" evidence="1">
    <location>
        <begin position="243"/>
        <end position="302"/>
    </location>
</feature>
<dbReference type="PANTHER" id="PTHR12526">
    <property type="entry name" value="GLYCOSYLTRANSFERASE"/>
    <property type="match status" value="1"/>
</dbReference>
<dbReference type="InterPro" id="IPR029063">
    <property type="entry name" value="SAM-dependent_MTases_sf"/>
</dbReference>
<dbReference type="InterPro" id="IPR055259">
    <property type="entry name" value="YkvP/CgeB_Glyco_trans-like"/>
</dbReference>
<dbReference type="PANTHER" id="PTHR12526:SF630">
    <property type="entry name" value="GLYCOSYLTRANSFERASE"/>
    <property type="match status" value="1"/>
</dbReference>
<organism evidence="3 4">
    <name type="scientific">Roseovarius lutimaris</name>
    <dbReference type="NCBI Taxonomy" id="1005928"/>
    <lineage>
        <taxon>Bacteria</taxon>
        <taxon>Pseudomonadati</taxon>
        <taxon>Pseudomonadota</taxon>
        <taxon>Alphaproteobacteria</taxon>
        <taxon>Rhodobacterales</taxon>
        <taxon>Roseobacteraceae</taxon>
        <taxon>Roseovarius</taxon>
    </lineage>
</organism>
<dbReference type="Pfam" id="PF13524">
    <property type="entry name" value="Glyco_trans_1_2"/>
    <property type="match status" value="1"/>
</dbReference>
<keyword evidence="4" id="KW-1185">Reference proteome</keyword>
<dbReference type="STRING" id="1005928.SAMN04487859_13414"/>
<proteinExistence type="predicted"/>
<dbReference type="Pfam" id="PF13692">
    <property type="entry name" value="Glyco_trans_1_4"/>
    <property type="match status" value="1"/>
</dbReference>
<feature type="domain" description="Spore protein YkvP/CgeB glycosyl transferase-like" evidence="2">
    <location>
        <begin position="764"/>
        <end position="871"/>
    </location>
</feature>
<protein>
    <submittedName>
        <fullName evidence="3">Spore maturation protein CgeB</fullName>
    </submittedName>
</protein>
<keyword evidence="1" id="KW-0175">Coiled coil</keyword>
<sequence length="1630" mass="182179">MCAALITSAAASEVHKQENSVGPPMVRDHVARVYLDKWRAQAAIKETRHRIHWIAAQVRGTRVLDVGTSEGILPVLLGREGFQVVGIDIDADAITQAQTILAAEAETVRERVEFRNTSLFQDKVEVPFDTVVLGNVLAHVSNISNFLRMAVGHLDDGGRLILTTPFGVQPHPDIKHSFLLSDIEQALNGFGKIELLDVSDGHIRAILLKDAVDTAEGTSLVTPLLAQTERAIFEAQTHLWRRISDAEALLQQVSEERESELQRATRAERAYQELKLEFDQRLTEFESQKDQLQILNTNLRRVEAGQQDEKLSAERAREQFIASRADLTTEKKLHEATVERLTEWKQRLNDLVAESAALQSELDTLRGEKEALSDDLSAVQAAGAASEDQLATLQEAYLYLEEKNRALSHQVDEADLKRSAAGEAENLRDTVEDNSAQKLLEQADRLGGGIGHLLRNLESDIGQVAEQCLQYARDLRRDDPETSYCLTAIANDLAPGSWATKALGFSLLQAGFPARAMEILRQVQGEDALGFSSLEQRQFDKLAAAAETEDWDRVANIADHKLTGSPLRVATIMDEFTYNSYAPECDLMQLTPEAWAQELSNFMPEMLLIESAWRGKGEKWGSKVGHLSSELRHIISWCKERGIPTVFWNKEDPVHFETFLTTANRFDMVCTTDIDCIGRYKTALGHDRVYFLPFACQPEVHNPIELYNRKDAFCFAGAYYVRYPHRTRDLEGFVQGLPDFRPIEIFDRNFGKDHPDYMFPEAYQKYIVGSLPPEQIDRAYKGYRFGINLNSIKNSQTMFARRVYELLASNTATISNYSRGVRHMFGDLVISSDNSDEILQRLQDADLERLRLAGLRKVMLEHTYGVRMAYIAEKLGLETGGNSLPPVTVVAYAGSRAEVSAIQAQVDRQKDVSATLVLVLASDIADLADEITTDTVMALPEARAEALHLGDVTPDDARIAPMVAGDYYGEHYLLDLVLATRYSTAAVIGKTAYHALTDQAPALSNPDAAYRPADSVMLRRSLIERRLVAAEPLALWAQALPGARLAAGSGDGLGIDAFNYCEEGSGADGAPRPGVAQIVDDLPGLDAGCTLSELVVNAENTAPAQEAVIGAPVVEGRRLLDNVPAVANGSVTWKADGKDLFVRSTLPEGEHIYIYQTEKHAIGDVVQDGQLRVFLETTPGLNLQWVTLFLDENKQRLGHVMAFANRNTLAEPPEGTVWVRFGLRVYTSGQVTVQRLILGERPPYPTPILSKARTLVLTNHYPSYEDIYRNGFVHSRVKAYLTRDQKVDVFRLRPDHDLAFHEFENVDCMTGPPEQLDMMLGQGIYETVCVHFLDEAMWDVLQPHLATGLRVIVWVHGSEIQPWWRREYNYNTESELEAAKSVSDQRLAFWRRALAELPDNLKLVFVSQYFADEVMEDLEIALPTSSYSVIHNPIDSEIFRYVPKEPEQRLRILSIRPFASAKYANDLSVKAILELREKPFFEELEFRIIGKGKLFDEILKPLRGIKNVIIEEGFLAQAQIARLHREYGIFLNPTRMDAQGVSRDEAMSSGLVPVTTDVAAIPEFVDESCGFMAEAEDASGLAQAIETLYHDPERFLEMSKAAADRVRRQSAAALIIDREIDLFTVPSKTD</sequence>
<evidence type="ECO:0000313" key="4">
    <source>
        <dbReference type="Proteomes" id="UP000198599"/>
    </source>
</evidence>
<dbReference type="CDD" id="cd03801">
    <property type="entry name" value="GT4_PimA-like"/>
    <property type="match status" value="1"/>
</dbReference>
<feature type="coiled-coil region" evidence="1">
    <location>
        <begin position="334"/>
        <end position="382"/>
    </location>
</feature>
<dbReference type="Pfam" id="PF13489">
    <property type="entry name" value="Methyltransf_23"/>
    <property type="match status" value="1"/>
</dbReference>
<dbReference type="OrthoDB" id="8756565at2"/>
<dbReference type="SUPFAM" id="SSF53756">
    <property type="entry name" value="UDP-Glycosyltransferase/glycogen phosphorylase"/>
    <property type="match status" value="1"/>
</dbReference>
<dbReference type="Proteomes" id="UP000198599">
    <property type="component" value="Unassembled WGS sequence"/>
</dbReference>
<gene>
    <name evidence="3" type="ORF">SAMN04487859_13414</name>
</gene>
<evidence type="ECO:0000259" key="2">
    <source>
        <dbReference type="Pfam" id="PF13524"/>
    </source>
</evidence>
<dbReference type="Gene3D" id="3.40.50.150">
    <property type="entry name" value="Vaccinia Virus protein VP39"/>
    <property type="match status" value="1"/>
</dbReference>
<evidence type="ECO:0000313" key="3">
    <source>
        <dbReference type="EMBL" id="SFO37439.1"/>
    </source>
</evidence>
<dbReference type="Gene3D" id="3.40.50.2000">
    <property type="entry name" value="Glycogen Phosphorylase B"/>
    <property type="match status" value="2"/>
</dbReference>
<name>A0A1I5GNE6_9RHOB</name>